<proteinExistence type="predicted"/>
<evidence type="ECO:0000259" key="1">
    <source>
        <dbReference type="PROSITE" id="PS51186"/>
    </source>
</evidence>
<gene>
    <name evidence="2" type="ORF">DLD82_05600</name>
</gene>
<dbReference type="RefSeq" id="WP_109940124.1">
    <property type="nucleotide sequence ID" value="NZ_CP176366.1"/>
</dbReference>
<dbReference type="PANTHER" id="PTHR43233">
    <property type="entry name" value="FAMILY N-ACETYLTRANSFERASE, PUTATIVE (AFU_ORTHOLOGUE AFUA_6G03350)-RELATED"/>
    <property type="match status" value="1"/>
</dbReference>
<dbReference type="InterPro" id="IPR000182">
    <property type="entry name" value="GNAT_dom"/>
</dbReference>
<comment type="caution">
    <text evidence="2">The sequence shown here is derived from an EMBL/GenBank/DDBJ whole genome shotgun (WGS) entry which is preliminary data.</text>
</comment>
<keyword evidence="3" id="KW-1185">Reference proteome</keyword>
<dbReference type="GO" id="GO:0016747">
    <property type="term" value="F:acyltransferase activity, transferring groups other than amino-acyl groups"/>
    <property type="evidence" value="ECO:0007669"/>
    <property type="project" value="InterPro"/>
</dbReference>
<feature type="domain" description="N-acetyltransferase" evidence="1">
    <location>
        <begin position="9"/>
        <end position="143"/>
    </location>
</feature>
<dbReference type="PANTHER" id="PTHR43233:SF1">
    <property type="entry name" value="FAMILY N-ACETYLTRANSFERASE, PUTATIVE (AFU_ORTHOLOGUE AFUA_6G03350)-RELATED"/>
    <property type="match status" value="1"/>
</dbReference>
<dbReference type="InterPro" id="IPR053144">
    <property type="entry name" value="Acetyltransferase_Butenolide"/>
</dbReference>
<dbReference type="PROSITE" id="PS51186">
    <property type="entry name" value="GNAT"/>
    <property type="match status" value="1"/>
</dbReference>
<dbReference type="OrthoDB" id="87545at2157"/>
<evidence type="ECO:0000313" key="3">
    <source>
        <dbReference type="Proteomes" id="UP000245934"/>
    </source>
</evidence>
<dbReference type="EMBL" id="QGMZ01000011">
    <property type="protein sequence ID" value="PWR75262.1"/>
    <property type="molecule type" value="Genomic_DNA"/>
</dbReference>
<accession>A0A2V2N5B1</accession>
<protein>
    <submittedName>
        <fullName evidence="2">N-acetyltransferase</fullName>
    </submittedName>
</protein>
<dbReference type="GeneID" id="97610820"/>
<evidence type="ECO:0000313" key="2">
    <source>
        <dbReference type="EMBL" id="PWR75262.1"/>
    </source>
</evidence>
<dbReference type="Proteomes" id="UP000245934">
    <property type="component" value="Unassembled WGS sequence"/>
</dbReference>
<name>A0A2V2N5B1_9EURY</name>
<keyword evidence="2" id="KW-0808">Transferase</keyword>
<dbReference type="Pfam" id="PF00583">
    <property type="entry name" value="Acetyltransf_1"/>
    <property type="match status" value="1"/>
</dbReference>
<dbReference type="InterPro" id="IPR016181">
    <property type="entry name" value="Acyl_CoA_acyltransferase"/>
</dbReference>
<dbReference type="SUPFAM" id="SSF55729">
    <property type="entry name" value="Acyl-CoA N-acyltransferases (Nat)"/>
    <property type="match status" value="1"/>
</dbReference>
<dbReference type="CDD" id="cd04301">
    <property type="entry name" value="NAT_SF"/>
    <property type="match status" value="1"/>
</dbReference>
<organism evidence="2 3">
    <name type="scientific">Methanospirillum stamsii</name>
    <dbReference type="NCBI Taxonomy" id="1277351"/>
    <lineage>
        <taxon>Archaea</taxon>
        <taxon>Methanobacteriati</taxon>
        <taxon>Methanobacteriota</taxon>
        <taxon>Stenosarchaea group</taxon>
        <taxon>Methanomicrobia</taxon>
        <taxon>Methanomicrobiales</taxon>
        <taxon>Methanospirillaceae</taxon>
        <taxon>Methanospirillum</taxon>
    </lineage>
</organism>
<reference evidence="2 3" key="1">
    <citation type="submission" date="2018-05" db="EMBL/GenBank/DDBJ databases">
        <title>Draft genome of Methanospirillum stamsii Pt1.</title>
        <authorList>
            <person name="Dueholm M.S."/>
            <person name="Nielsen P.H."/>
            <person name="Bakmann L.F."/>
            <person name="Otzen D.E."/>
        </authorList>
    </citation>
    <scope>NUCLEOTIDE SEQUENCE [LARGE SCALE GENOMIC DNA]</scope>
    <source>
        <strain evidence="2 3">Pt1</strain>
    </source>
</reference>
<dbReference type="AlphaFoldDB" id="A0A2V2N5B1"/>
<dbReference type="Gene3D" id="3.40.630.30">
    <property type="match status" value="1"/>
</dbReference>
<sequence length="143" mass="16494">MENKKFNQVSFISVKNADIDSILKLYRDAGWWKEEYDPKEIPRLIESSFIFIIGLSKETQEIIAMGRVISDGFYGIIQDLCVLKKYRGKGIGKLLIDFMIDSAKNAGLFRIILVAEPGTEFLYQKSGFISDRNQIFLLHTYQE</sequence>